<organism evidence="3">
    <name type="scientific">mine drainage metagenome</name>
    <dbReference type="NCBI Taxonomy" id="410659"/>
    <lineage>
        <taxon>unclassified sequences</taxon>
        <taxon>metagenomes</taxon>
        <taxon>ecological metagenomes</taxon>
    </lineage>
</organism>
<reference evidence="3" key="1">
    <citation type="submission" date="2016-10" db="EMBL/GenBank/DDBJ databases">
        <title>Sequence of Gallionella enrichment culture.</title>
        <authorList>
            <person name="Poehlein A."/>
            <person name="Muehling M."/>
            <person name="Daniel R."/>
        </authorList>
    </citation>
    <scope>NUCLEOTIDE SEQUENCE</scope>
</reference>
<dbReference type="Pfam" id="PF11614">
    <property type="entry name" value="FixG_C"/>
    <property type="match status" value="1"/>
</dbReference>
<keyword evidence="1" id="KW-0472">Membrane</keyword>
<dbReference type="EMBL" id="MLJW01002806">
    <property type="protein sequence ID" value="OIQ73602.1"/>
    <property type="molecule type" value="Genomic_DNA"/>
</dbReference>
<evidence type="ECO:0000256" key="1">
    <source>
        <dbReference type="SAM" id="Phobius"/>
    </source>
</evidence>
<keyword evidence="1" id="KW-1133">Transmembrane helix</keyword>
<dbReference type="Gene3D" id="2.60.40.10">
    <property type="entry name" value="Immunoglobulins"/>
    <property type="match status" value="1"/>
</dbReference>
<dbReference type="InterPro" id="IPR032879">
    <property type="entry name" value="FixG_C"/>
</dbReference>
<gene>
    <name evidence="3" type="ORF">GALL_447560</name>
</gene>
<proteinExistence type="predicted"/>
<feature type="domain" description="FixG C-terminal immunoglobulin-like" evidence="2">
    <location>
        <begin position="52"/>
        <end position="167"/>
    </location>
</feature>
<evidence type="ECO:0000259" key="2">
    <source>
        <dbReference type="Pfam" id="PF11614"/>
    </source>
</evidence>
<protein>
    <submittedName>
        <fullName evidence="3">Ubp3 associated protein Bre5</fullName>
    </submittedName>
</protein>
<dbReference type="AlphaFoldDB" id="A0A1J5PR22"/>
<feature type="transmembrane region" description="Helical" evidence="1">
    <location>
        <begin position="37"/>
        <end position="57"/>
    </location>
</feature>
<accession>A0A1J5PR22</accession>
<sequence length="168" mass="19010">MDKMACPRGLVRYSTENAVKNHWTQKQTLRHILRPRILIYTSILSMIVLAIFVSLAMRTPFKVDVVRDRGVMARVVEAGKTENVYRLQVMNATEADQRYRISVTGLPGLVVVSEDTIKVHSTEARTLPVRVQAPFEVAAPGSHEIYFVIESLDSPGKLREESKFMIPN</sequence>
<comment type="caution">
    <text evidence="3">The sequence shown here is derived from an EMBL/GenBank/DDBJ whole genome shotgun (WGS) entry which is preliminary data.</text>
</comment>
<keyword evidence="1" id="KW-0812">Transmembrane</keyword>
<dbReference type="InterPro" id="IPR013783">
    <property type="entry name" value="Ig-like_fold"/>
</dbReference>
<evidence type="ECO:0000313" key="3">
    <source>
        <dbReference type="EMBL" id="OIQ73602.1"/>
    </source>
</evidence>
<name>A0A1J5PR22_9ZZZZ</name>